<dbReference type="EMBL" id="JAEFCI010012324">
    <property type="protein sequence ID" value="KAG5456076.1"/>
    <property type="molecule type" value="Genomic_DNA"/>
</dbReference>
<keyword evidence="2" id="KW-1133">Transmembrane helix</keyword>
<keyword evidence="2" id="KW-0812">Transmembrane</keyword>
<protein>
    <submittedName>
        <fullName evidence="3">Uncharacterized protein</fullName>
    </submittedName>
</protein>
<sequence length="432" mass="45230">MDAVPDEDANAAAPAPAAPAAPAAPPASSPFPRAASPAFMPFADEELLSPSSAALYANGGGGREGGGPDGPSAGGGGEEPADPPFVVFPDTCCWRIPLKAGVQVFNSFDMINTIYNFGRETQKVETYDALSAAVRLVNASGDAGLTVQKNTRAVYVAELIWSVILVVNACVGLVGVQKKERRNGVAAVRTGSSHHPASGGCGGRGGRGWRGGACDQNRLVMVRTYVIVFALSAAVELAYALSTVLYHLRWQAPLTELEIGFGFVWGSFLVLTPRGVPRAFSAGLSSLTMARCCPASCSSGSLPCTTFSSVGCRRAFAALCWYRTLKAYYDQEANGPERWLTRMARRVSRAVGLGDPPTAPGSDGGSGGVGGVGGAAESDARVIRRRLPFRRPWRHTPGSPAAAAEGGQQPDGTTPEVEMTVRRLPEQRTLVY</sequence>
<proteinExistence type="predicted"/>
<keyword evidence="2" id="KW-0472">Membrane</keyword>
<accession>A0A8H7ZMZ5</accession>
<feature type="compositionally biased region" description="Pro residues" evidence="1">
    <location>
        <begin position="16"/>
        <end position="29"/>
    </location>
</feature>
<feature type="region of interest" description="Disordered" evidence="1">
    <location>
        <begin position="1"/>
        <end position="36"/>
    </location>
</feature>
<feature type="transmembrane region" description="Helical" evidence="2">
    <location>
        <begin position="225"/>
        <end position="247"/>
    </location>
</feature>
<feature type="compositionally biased region" description="Gly residues" evidence="1">
    <location>
        <begin position="58"/>
        <end position="78"/>
    </location>
</feature>
<comment type="caution">
    <text evidence="3">The sequence shown here is derived from an EMBL/GenBank/DDBJ whole genome shotgun (WGS) entry which is preliminary data.</text>
</comment>
<keyword evidence="4" id="KW-1185">Reference proteome</keyword>
<dbReference type="Proteomes" id="UP000673691">
    <property type="component" value="Unassembled WGS sequence"/>
</dbReference>
<organism evidence="3 4">
    <name type="scientific">Olpidium bornovanus</name>
    <dbReference type="NCBI Taxonomy" id="278681"/>
    <lineage>
        <taxon>Eukaryota</taxon>
        <taxon>Fungi</taxon>
        <taxon>Fungi incertae sedis</taxon>
        <taxon>Olpidiomycota</taxon>
        <taxon>Olpidiomycotina</taxon>
        <taxon>Olpidiomycetes</taxon>
        <taxon>Olpidiales</taxon>
        <taxon>Olpidiaceae</taxon>
        <taxon>Olpidium</taxon>
    </lineage>
</organism>
<feature type="compositionally biased region" description="Basic residues" evidence="1">
    <location>
        <begin position="383"/>
        <end position="394"/>
    </location>
</feature>
<evidence type="ECO:0000313" key="4">
    <source>
        <dbReference type="Proteomes" id="UP000673691"/>
    </source>
</evidence>
<feature type="compositionally biased region" description="Gly residues" evidence="1">
    <location>
        <begin position="362"/>
        <end position="374"/>
    </location>
</feature>
<dbReference type="AlphaFoldDB" id="A0A8H7ZMZ5"/>
<feature type="region of interest" description="Disordered" evidence="1">
    <location>
        <begin position="351"/>
        <end position="417"/>
    </location>
</feature>
<reference evidence="3 4" key="1">
    <citation type="journal article" name="Sci. Rep.">
        <title>Genome-scale phylogenetic analyses confirm Olpidium as the closest living zoosporic fungus to the non-flagellated, terrestrial fungi.</title>
        <authorList>
            <person name="Chang Y."/>
            <person name="Rochon D."/>
            <person name="Sekimoto S."/>
            <person name="Wang Y."/>
            <person name="Chovatia M."/>
            <person name="Sandor L."/>
            <person name="Salamov A."/>
            <person name="Grigoriev I.V."/>
            <person name="Stajich J.E."/>
            <person name="Spatafora J.W."/>
        </authorList>
    </citation>
    <scope>NUCLEOTIDE SEQUENCE [LARGE SCALE GENOMIC DNA]</scope>
    <source>
        <strain evidence="3">S191</strain>
    </source>
</reference>
<evidence type="ECO:0000256" key="2">
    <source>
        <dbReference type="SAM" id="Phobius"/>
    </source>
</evidence>
<feature type="region of interest" description="Disordered" evidence="1">
    <location>
        <begin position="53"/>
        <end position="81"/>
    </location>
</feature>
<name>A0A8H7ZMZ5_9FUNG</name>
<gene>
    <name evidence="3" type="ORF">BJ554DRAFT_4284</name>
</gene>
<evidence type="ECO:0000256" key="1">
    <source>
        <dbReference type="SAM" id="MobiDB-lite"/>
    </source>
</evidence>
<evidence type="ECO:0000313" key="3">
    <source>
        <dbReference type="EMBL" id="KAG5456076.1"/>
    </source>
</evidence>
<feature type="transmembrane region" description="Helical" evidence="2">
    <location>
        <begin position="159"/>
        <end position="176"/>
    </location>
</feature>